<name>A0A6G1K848_9PLEO</name>
<dbReference type="AlphaFoldDB" id="A0A6G1K848"/>
<feature type="region of interest" description="Disordered" evidence="1">
    <location>
        <begin position="39"/>
        <end position="58"/>
    </location>
</feature>
<proteinExistence type="predicted"/>
<keyword evidence="2" id="KW-0812">Transmembrane</keyword>
<evidence type="ECO:0000256" key="2">
    <source>
        <dbReference type="SAM" id="Phobius"/>
    </source>
</evidence>
<dbReference type="EMBL" id="MU005771">
    <property type="protein sequence ID" value="KAF2708642.1"/>
    <property type="molecule type" value="Genomic_DNA"/>
</dbReference>
<gene>
    <name evidence="3" type="ORF">K504DRAFT_455604</name>
</gene>
<organism evidence="3 4">
    <name type="scientific">Pleomassaria siparia CBS 279.74</name>
    <dbReference type="NCBI Taxonomy" id="1314801"/>
    <lineage>
        <taxon>Eukaryota</taxon>
        <taxon>Fungi</taxon>
        <taxon>Dikarya</taxon>
        <taxon>Ascomycota</taxon>
        <taxon>Pezizomycotina</taxon>
        <taxon>Dothideomycetes</taxon>
        <taxon>Pleosporomycetidae</taxon>
        <taxon>Pleosporales</taxon>
        <taxon>Pleomassariaceae</taxon>
        <taxon>Pleomassaria</taxon>
    </lineage>
</organism>
<evidence type="ECO:0000313" key="3">
    <source>
        <dbReference type="EMBL" id="KAF2708642.1"/>
    </source>
</evidence>
<reference evidence="3" key="1">
    <citation type="journal article" date="2020" name="Stud. Mycol.">
        <title>101 Dothideomycetes genomes: a test case for predicting lifestyles and emergence of pathogens.</title>
        <authorList>
            <person name="Haridas S."/>
            <person name="Albert R."/>
            <person name="Binder M."/>
            <person name="Bloem J."/>
            <person name="Labutti K."/>
            <person name="Salamov A."/>
            <person name="Andreopoulos B."/>
            <person name="Baker S."/>
            <person name="Barry K."/>
            <person name="Bills G."/>
            <person name="Bluhm B."/>
            <person name="Cannon C."/>
            <person name="Castanera R."/>
            <person name="Culley D."/>
            <person name="Daum C."/>
            <person name="Ezra D."/>
            <person name="Gonzalez J."/>
            <person name="Henrissat B."/>
            <person name="Kuo A."/>
            <person name="Liang C."/>
            <person name="Lipzen A."/>
            <person name="Lutzoni F."/>
            <person name="Magnuson J."/>
            <person name="Mondo S."/>
            <person name="Nolan M."/>
            <person name="Ohm R."/>
            <person name="Pangilinan J."/>
            <person name="Park H.-J."/>
            <person name="Ramirez L."/>
            <person name="Alfaro M."/>
            <person name="Sun H."/>
            <person name="Tritt A."/>
            <person name="Yoshinaga Y."/>
            <person name="Zwiers L.-H."/>
            <person name="Turgeon B."/>
            <person name="Goodwin S."/>
            <person name="Spatafora J."/>
            <person name="Crous P."/>
            <person name="Grigoriev I."/>
        </authorList>
    </citation>
    <scope>NUCLEOTIDE SEQUENCE</scope>
    <source>
        <strain evidence="3">CBS 279.74</strain>
    </source>
</reference>
<accession>A0A6G1K848</accession>
<feature type="compositionally biased region" description="Low complexity" evidence="1">
    <location>
        <begin position="39"/>
        <end position="56"/>
    </location>
</feature>
<keyword evidence="2" id="KW-0472">Membrane</keyword>
<sequence length="177" mass="19186">MSATIALLNAIVFIAVLLLIVQIATFLLVLDITLWRKGTTGRSSDGSTYSSSSDQDGPLEPVLRGLRIARVPGHNFAPPFAREDSFDEMVLVFSPFIFIEAQITASTLMASLWTKGPSISSGNVIFIRTLGGVRPVTTTLDRGAPQFSRPSKGASDPSITHHRNSGRSSMELYEFLT</sequence>
<keyword evidence="4" id="KW-1185">Reference proteome</keyword>
<feature type="transmembrane region" description="Helical" evidence="2">
    <location>
        <begin position="6"/>
        <end position="30"/>
    </location>
</feature>
<keyword evidence="2" id="KW-1133">Transmembrane helix</keyword>
<evidence type="ECO:0000256" key="1">
    <source>
        <dbReference type="SAM" id="MobiDB-lite"/>
    </source>
</evidence>
<dbReference type="Proteomes" id="UP000799428">
    <property type="component" value="Unassembled WGS sequence"/>
</dbReference>
<feature type="region of interest" description="Disordered" evidence="1">
    <location>
        <begin position="140"/>
        <end position="166"/>
    </location>
</feature>
<protein>
    <submittedName>
        <fullName evidence="3">Uncharacterized protein</fullName>
    </submittedName>
</protein>
<evidence type="ECO:0000313" key="4">
    <source>
        <dbReference type="Proteomes" id="UP000799428"/>
    </source>
</evidence>